<evidence type="ECO:0000256" key="1">
    <source>
        <dbReference type="ARBA" id="ARBA00004123"/>
    </source>
</evidence>
<evidence type="ECO:0000256" key="6">
    <source>
        <dbReference type="ARBA" id="ARBA00023242"/>
    </source>
</evidence>
<dbReference type="GO" id="GO:0016592">
    <property type="term" value="C:mediator complex"/>
    <property type="evidence" value="ECO:0007669"/>
    <property type="project" value="InterPro"/>
</dbReference>
<evidence type="ECO:0000256" key="2">
    <source>
        <dbReference type="ARBA" id="ARBA00009626"/>
    </source>
</evidence>
<evidence type="ECO:0000256" key="5">
    <source>
        <dbReference type="ARBA" id="ARBA00023163"/>
    </source>
</evidence>
<keyword evidence="5 8" id="KW-0804">Transcription</keyword>
<evidence type="ECO:0000256" key="4">
    <source>
        <dbReference type="ARBA" id="ARBA00023015"/>
    </source>
</evidence>
<dbReference type="Pfam" id="PF10018">
    <property type="entry name" value="Med4"/>
    <property type="match status" value="1"/>
</dbReference>
<evidence type="ECO:0000313" key="9">
    <source>
        <dbReference type="EMBL" id="ORY28782.1"/>
    </source>
</evidence>
<evidence type="ECO:0000256" key="3">
    <source>
        <dbReference type="ARBA" id="ARBA00020629"/>
    </source>
</evidence>
<keyword evidence="8" id="KW-0010">Activator</keyword>
<name>A0A1Y2B1T7_9TREE</name>
<comment type="subunit">
    <text evidence="8">Component of the Mediator complex.</text>
</comment>
<proteinExistence type="inferred from homology"/>
<comment type="similarity">
    <text evidence="2 8">Belongs to the Mediator complex subunit 4 family.</text>
</comment>
<dbReference type="InterPro" id="IPR019258">
    <property type="entry name" value="Mediator_Med4"/>
</dbReference>
<keyword evidence="10" id="KW-1185">Reference proteome</keyword>
<dbReference type="GO" id="GO:0003712">
    <property type="term" value="F:transcription coregulator activity"/>
    <property type="evidence" value="ECO:0007669"/>
    <property type="project" value="InterPro"/>
</dbReference>
<dbReference type="PANTHER" id="PTHR13208">
    <property type="entry name" value="MEDIATOR OF RNA POLYMERASE II TRANSCRIPTION SUBUNIT 4"/>
    <property type="match status" value="1"/>
</dbReference>
<keyword evidence="9" id="KW-0675">Receptor</keyword>
<comment type="subcellular location">
    <subcellularLocation>
        <location evidence="1 8">Nucleus</location>
    </subcellularLocation>
</comment>
<gene>
    <name evidence="8" type="primary">MED4</name>
    <name evidence="9" type="ORF">BCR39DRAFT_533839</name>
</gene>
<organism evidence="9 10">
    <name type="scientific">Naematelia encephala</name>
    <dbReference type="NCBI Taxonomy" id="71784"/>
    <lineage>
        <taxon>Eukaryota</taxon>
        <taxon>Fungi</taxon>
        <taxon>Dikarya</taxon>
        <taxon>Basidiomycota</taxon>
        <taxon>Agaricomycotina</taxon>
        <taxon>Tremellomycetes</taxon>
        <taxon>Tremellales</taxon>
        <taxon>Naemateliaceae</taxon>
        <taxon>Naematelia</taxon>
    </lineage>
</organism>
<evidence type="ECO:0000256" key="7">
    <source>
        <dbReference type="ARBA" id="ARBA00031257"/>
    </source>
</evidence>
<dbReference type="STRING" id="71784.A0A1Y2B1T7"/>
<evidence type="ECO:0000313" key="10">
    <source>
        <dbReference type="Proteomes" id="UP000193986"/>
    </source>
</evidence>
<dbReference type="GO" id="GO:0006357">
    <property type="term" value="P:regulation of transcription by RNA polymerase II"/>
    <property type="evidence" value="ECO:0007669"/>
    <property type="project" value="InterPro"/>
</dbReference>
<comment type="caution">
    <text evidence="9">The sequence shown here is derived from an EMBL/GenBank/DDBJ whole genome shotgun (WGS) entry which is preliminary data.</text>
</comment>
<dbReference type="Proteomes" id="UP000193986">
    <property type="component" value="Unassembled WGS sequence"/>
</dbReference>
<protein>
    <recommendedName>
        <fullName evidence="3 8">Mediator of RNA polymerase II transcription subunit 4</fullName>
    </recommendedName>
    <alternativeName>
        <fullName evidence="7 8">Mediator complex subunit 4</fullName>
    </alternativeName>
</protein>
<dbReference type="OrthoDB" id="1929813at2759"/>
<dbReference type="InParanoid" id="A0A1Y2B1T7"/>
<accession>A0A1Y2B1T7</accession>
<reference evidence="9 10" key="1">
    <citation type="submission" date="2016-07" db="EMBL/GenBank/DDBJ databases">
        <title>Pervasive Adenine N6-methylation of Active Genes in Fungi.</title>
        <authorList>
            <consortium name="DOE Joint Genome Institute"/>
            <person name="Mondo S.J."/>
            <person name="Dannebaum R.O."/>
            <person name="Kuo R.C."/>
            <person name="Labutti K."/>
            <person name="Haridas S."/>
            <person name="Kuo A."/>
            <person name="Salamov A."/>
            <person name="Ahrendt S.R."/>
            <person name="Lipzen A."/>
            <person name="Sullivan W."/>
            <person name="Andreopoulos W.B."/>
            <person name="Clum A."/>
            <person name="Lindquist E."/>
            <person name="Daum C."/>
            <person name="Ramamoorthy G.K."/>
            <person name="Gryganskyi A."/>
            <person name="Culley D."/>
            <person name="Magnuson J.K."/>
            <person name="James T.Y."/>
            <person name="O'Malley M.A."/>
            <person name="Stajich J.E."/>
            <person name="Spatafora J.W."/>
            <person name="Visel A."/>
            <person name="Grigoriev I.V."/>
        </authorList>
    </citation>
    <scope>NUCLEOTIDE SEQUENCE [LARGE SCALE GENOMIC DNA]</scope>
    <source>
        <strain evidence="9 10">68-887.2</strain>
    </source>
</reference>
<keyword evidence="4 8" id="KW-0805">Transcription regulation</keyword>
<comment type="function">
    <text evidence="8">Component of the Mediator complex, a coactivator involved in the regulated transcription of nearly all RNA polymerase II-dependent genes. Mediator functions as a bridge to convey information from gene-specific regulatory proteins to the basal RNA polymerase II transcription machinery. Mediator is recruited to promoters by direct interactions with regulatory proteins and serves as a scaffold for the assembly of a functional preinitiation complex with RNA polymerase II and the general transcription factors.</text>
</comment>
<dbReference type="PANTHER" id="PTHR13208:SF2">
    <property type="entry name" value="MEDIATOR OF RNA POLYMERASE II TRANSCRIPTION SUBUNIT 4"/>
    <property type="match status" value="1"/>
</dbReference>
<sequence length="240" mass="26871">MTYTLPSQISSQPLRTQLLTNLATQHSHLLDLFTQLSTPTSSIASSSSFQHPINQLYSLLSEKTTELAYLVEETERHQAAWRELERKKKEVVELEGNVRALISTLEQGRRELQVLVDKGREIIQRVDEVEQRPLQVEPLLAHALALGNTTSAPVSSLIAPVDLAQHKPWPTEMSMRMGILFKSAGSMSGMGDTGLIGDERKEVEKAVADRYDGHREETDRVADRHAVFNLDLNSDDSDDD</sequence>
<dbReference type="EMBL" id="MCFC01000029">
    <property type="protein sequence ID" value="ORY28782.1"/>
    <property type="molecule type" value="Genomic_DNA"/>
</dbReference>
<keyword evidence="6 8" id="KW-0539">Nucleus</keyword>
<dbReference type="AlphaFoldDB" id="A0A1Y2B1T7"/>
<dbReference type="GO" id="GO:0070847">
    <property type="term" value="C:core mediator complex"/>
    <property type="evidence" value="ECO:0007669"/>
    <property type="project" value="TreeGrafter"/>
</dbReference>
<evidence type="ECO:0000256" key="8">
    <source>
        <dbReference type="RuleBase" id="RU364141"/>
    </source>
</evidence>